<dbReference type="FunFam" id="2.60.40.1930:FF:000002">
    <property type="entry name" value="PZP, alpha-2-macroglobulin like"/>
    <property type="match status" value="2"/>
</dbReference>
<feature type="domain" description="Alpha-macroglobulin receptor-binding" evidence="15">
    <location>
        <begin position="1362"/>
        <end position="1432"/>
    </location>
</feature>
<dbReference type="GO" id="GO:0004867">
    <property type="term" value="F:serine-type endopeptidase inhibitor activity"/>
    <property type="evidence" value="ECO:0007669"/>
    <property type="project" value="UniProtKB-KW"/>
</dbReference>
<keyword evidence="7" id="KW-0882">Thioester bond</keyword>
<feature type="domain" description="Alpha-2-macroglobulin bait region" evidence="13">
    <location>
        <begin position="448"/>
        <end position="596"/>
    </location>
</feature>
<name>A0AA41T3E3_SCICA</name>
<dbReference type="SMART" id="SM01419">
    <property type="entry name" value="Thiol-ester_cl"/>
    <property type="match status" value="2"/>
</dbReference>
<dbReference type="Pfam" id="PF01835">
    <property type="entry name" value="MG2"/>
    <property type="match status" value="2"/>
</dbReference>
<dbReference type="Gene3D" id="1.50.10.20">
    <property type="match status" value="2"/>
</dbReference>
<dbReference type="GO" id="GO:0002020">
    <property type="term" value="F:protease binding"/>
    <property type="evidence" value="ECO:0007669"/>
    <property type="project" value="TreeGrafter"/>
</dbReference>
<evidence type="ECO:0000256" key="5">
    <source>
        <dbReference type="ARBA" id="ARBA00022729"/>
    </source>
</evidence>
<dbReference type="CDD" id="cd02897">
    <property type="entry name" value="A2M_2"/>
    <property type="match status" value="2"/>
</dbReference>
<keyword evidence="6" id="KW-0722">Serine protease inhibitor</keyword>
<protein>
    <submittedName>
        <fullName evidence="16">Alpha-2-macroglobulin</fullName>
    </submittedName>
</protein>
<evidence type="ECO:0000313" key="16">
    <source>
        <dbReference type="EMBL" id="MBZ3882182.1"/>
    </source>
</evidence>
<comment type="subcellular location">
    <subcellularLocation>
        <location evidence="1">Secreted</location>
    </subcellularLocation>
</comment>
<dbReference type="Pfam" id="PF17791">
    <property type="entry name" value="MG3"/>
    <property type="match status" value="2"/>
</dbReference>
<dbReference type="InterPro" id="IPR041813">
    <property type="entry name" value="A2M_TED"/>
</dbReference>
<dbReference type="FunFam" id="1.50.10.20:FF:000001">
    <property type="entry name" value="CD109 isoform 1"/>
    <property type="match status" value="2"/>
</dbReference>
<feature type="domain" description="Alpha-macroglobulin receptor-binding" evidence="15">
    <location>
        <begin position="2659"/>
        <end position="2746"/>
    </location>
</feature>
<organism evidence="16 17">
    <name type="scientific">Sciurus carolinensis</name>
    <name type="common">Eastern gray squirrel</name>
    <dbReference type="NCBI Taxonomy" id="30640"/>
    <lineage>
        <taxon>Eukaryota</taxon>
        <taxon>Metazoa</taxon>
        <taxon>Chordata</taxon>
        <taxon>Craniata</taxon>
        <taxon>Vertebrata</taxon>
        <taxon>Euteleostomi</taxon>
        <taxon>Mammalia</taxon>
        <taxon>Eutheria</taxon>
        <taxon>Euarchontoglires</taxon>
        <taxon>Glires</taxon>
        <taxon>Rodentia</taxon>
        <taxon>Sciuromorpha</taxon>
        <taxon>Sciuridae</taxon>
        <taxon>Sciurinae</taxon>
        <taxon>Sciurini</taxon>
        <taxon>Sciurus</taxon>
    </lineage>
</organism>
<dbReference type="Gene3D" id="2.60.120.1540">
    <property type="match status" value="2"/>
</dbReference>
<evidence type="ECO:0000313" key="17">
    <source>
        <dbReference type="Proteomes" id="UP001166674"/>
    </source>
</evidence>
<dbReference type="InterPro" id="IPR002890">
    <property type="entry name" value="MG2"/>
</dbReference>
<dbReference type="Pfam" id="PF07677">
    <property type="entry name" value="A2M_recep"/>
    <property type="match status" value="1"/>
</dbReference>
<feature type="signal peptide" evidence="12">
    <location>
        <begin position="1"/>
        <end position="26"/>
    </location>
</feature>
<dbReference type="SUPFAM" id="SSF81296">
    <property type="entry name" value="E set domains"/>
    <property type="match status" value="2"/>
</dbReference>
<dbReference type="Gene3D" id="2.60.40.10">
    <property type="entry name" value="Immunoglobulins"/>
    <property type="match status" value="4"/>
</dbReference>
<dbReference type="InterPro" id="IPR009048">
    <property type="entry name" value="A-macroglobulin_rcpt-bd"/>
</dbReference>
<dbReference type="PROSITE" id="PS00430">
    <property type="entry name" value="TONB_DEPENDENT_REC_1"/>
    <property type="match status" value="1"/>
</dbReference>
<dbReference type="Gene3D" id="2.60.40.1930">
    <property type="match status" value="4"/>
</dbReference>
<evidence type="ECO:0000256" key="3">
    <source>
        <dbReference type="ARBA" id="ARBA00022525"/>
    </source>
</evidence>
<dbReference type="Pfam" id="PF00207">
    <property type="entry name" value="A2M"/>
    <property type="match status" value="2"/>
</dbReference>
<evidence type="ECO:0000256" key="10">
    <source>
        <dbReference type="ARBA" id="ARBA00023248"/>
    </source>
</evidence>
<dbReference type="InterPro" id="IPR019742">
    <property type="entry name" value="MacrogloblnA2_CS"/>
</dbReference>
<dbReference type="Proteomes" id="UP001166674">
    <property type="component" value="Unassembled WGS sequence"/>
</dbReference>
<evidence type="ECO:0000256" key="12">
    <source>
        <dbReference type="SAM" id="SignalP"/>
    </source>
</evidence>
<dbReference type="InterPro" id="IPR047565">
    <property type="entry name" value="Alpha-macroglob_thiol-ester_cl"/>
</dbReference>
<dbReference type="Gene3D" id="6.20.50.160">
    <property type="match status" value="1"/>
</dbReference>
<dbReference type="FunFam" id="2.60.40.1940:FF:000002">
    <property type="entry name" value="Alpha-2-macroglobulin"/>
    <property type="match status" value="1"/>
</dbReference>
<keyword evidence="4" id="KW-0646">Protease inhibitor</keyword>
<dbReference type="SUPFAM" id="SSF48239">
    <property type="entry name" value="Terpenoid cyclases/Protein prenyltransferases"/>
    <property type="match status" value="2"/>
</dbReference>
<keyword evidence="17" id="KW-1185">Reference proteome</keyword>
<dbReference type="FunFam" id="2.60.40.10:FF:000312">
    <property type="entry name" value="Alpha-2-macroglobulin like 1"/>
    <property type="match status" value="2"/>
</dbReference>
<dbReference type="InterPro" id="IPR011625">
    <property type="entry name" value="A2M_N_BRD"/>
</dbReference>
<feature type="domain" description="Alpha-2-macroglobulin" evidence="14">
    <location>
        <begin position="2021"/>
        <end position="2111"/>
    </location>
</feature>
<evidence type="ECO:0000256" key="2">
    <source>
        <dbReference type="ARBA" id="ARBA00010952"/>
    </source>
</evidence>
<dbReference type="EMBL" id="JAATJV010380611">
    <property type="protein sequence ID" value="MBZ3882182.1"/>
    <property type="molecule type" value="Genomic_DNA"/>
</dbReference>
<dbReference type="SUPFAM" id="SSF49410">
    <property type="entry name" value="Alpha-macroglobulin receptor domain"/>
    <property type="match status" value="2"/>
</dbReference>
<dbReference type="InterPro" id="IPR050473">
    <property type="entry name" value="A2M/Complement_sys"/>
</dbReference>
<dbReference type="Pfam" id="PF17789">
    <property type="entry name" value="MG4"/>
    <property type="match status" value="2"/>
</dbReference>
<evidence type="ECO:0000256" key="11">
    <source>
        <dbReference type="ARBA" id="ARBA00038769"/>
    </source>
</evidence>
<dbReference type="PANTHER" id="PTHR11412">
    <property type="entry name" value="MACROGLOBULIN / COMPLEMENT"/>
    <property type="match status" value="1"/>
</dbReference>
<dbReference type="FunFam" id="2.60.40.690:FF:000001">
    <property type="entry name" value="PZP, alpha-2-macroglobulin like"/>
    <property type="match status" value="1"/>
</dbReference>
<keyword evidence="3" id="KW-0964">Secreted</keyword>
<feature type="domain" description="Alpha-2-macroglobulin" evidence="14">
    <location>
        <begin position="724"/>
        <end position="814"/>
    </location>
</feature>
<evidence type="ECO:0000256" key="6">
    <source>
        <dbReference type="ARBA" id="ARBA00022900"/>
    </source>
</evidence>
<dbReference type="GO" id="GO:0005615">
    <property type="term" value="C:extracellular space"/>
    <property type="evidence" value="ECO:0007669"/>
    <property type="project" value="InterPro"/>
</dbReference>
<keyword evidence="10" id="KW-0082">Bait region</keyword>
<dbReference type="PANTHER" id="PTHR11412:SF165">
    <property type="entry name" value="ALPHA-2-MACROGLOBULIN"/>
    <property type="match status" value="1"/>
</dbReference>
<evidence type="ECO:0000259" key="13">
    <source>
        <dbReference type="SMART" id="SM01359"/>
    </source>
</evidence>
<dbReference type="InterPro" id="IPR041555">
    <property type="entry name" value="MG3"/>
</dbReference>
<dbReference type="SMART" id="SM01361">
    <property type="entry name" value="A2M_recep"/>
    <property type="match status" value="2"/>
</dbReference>
<evidence type="ECO:0000259" key="15">
    <source>
        <dbReference type="SMART" id="SM01361"/>
    </source>
</evidence>
<keyword evidence="5 12" id="KW-0732">Signal</keyword>
<dbReference type="Pfam" id="PF07678">
    <property type="entry name" value="TED_complement"/>
    <property type="match status" value="2"/>
</dbReference>
<dbReference type="InterPro" id="IPR040839">
    <property type="entry name" value="MG4"/>
</dbReference>
<dbReference type="InterPro" id="IPR008930">
    <property type="entry name" value="Terpenoid_cyclase/PrenylTrfase"/>
</dbReference>
<dbReference type="InterPro" id="IPR010916">
    <property type="entry name" value="TonB_box_CS"/>
</dbReference>
<evidence type="ECO:0000259" key="14">
    <source>
        <dbReference type="SMART" id="SM01360"/>
    </source>
</evidence>
<dbReference type="InterPro" id="IPR001599">
    <property type="entry name" value="Macroglobln_a2"/>
</dbReference>
<feature type="domain" description="Alpha-2-macroglobulin bait region" evidence="13">
    <location>
        <begin position="1746"/>
        <end position="1894"/>
    </location>
</feature>
<evidence type="ECO:0000256" key="8">
    <source>
        <dbReference type="ARBA" id="ARBA00023157"/>
    </source>
</evidence>
<dbReference type="Pfam" id="PF07703">
    <property type="entry name" value="A2M_BRD"/>
    <property type="match status" value="2"/>
</dbReference>
<comment type="subunit">
    <text evidence="11">Homotetramer; disulfide-linked.</text>
</comment>
<gene>
    <name evidence="16" type="ORF">SUZIE_166660</name>
</gene>
<dbReference type="PROSITE" id="PS00477">
    <property type="entry name" value="ALPHA_2_MACROGLOBULIN"/>
    <property type="match status" value="2"/>
</dbReference>
<dbReference type="FunFam" id="2.60.40.1930:FF:000001">
    <property type="entry name" value="CD109 isoform 3"/>
    <property type="match status" value="2"/>
</dbReference>
<feature type="chain" id="PRO_5041326027" evidence="12">
    <location>
        <begin position="27"/>
        <end position="2754"/>
    </location>
</feature>
<dbReference type="Gene3D" id="2.20.130.20">
    <property type="match status" value="2"/>
</dbReference>
<dbReference type="Gene3D" id="2.60.40.1940">
    <property type="match status" value="2"/>
</dbReference>
<comment type="caution">
    <text evidence="16">The sequence shown here is derived from an EMBL/GenBank/DDBJ whole genome shotgun (WGS) entry which is preliminary data.</text>
</comment>
<dbReference type="SMART" id="SM01359">
    <property type="entry name" value="A2M_N_2"/>
    <property type="match status" value="2"/>
</dbReference>
<evidence type="ECO:0000256" key="7">
    <source>
        <dbReference type="ARBA" id="ARBA00022966"/>
    </source>
</evidence>
<accession>A0AA41T3E3</accession>
<comment type="similarity">
    <text evidence="2">Belongs to the protease inhibitor I39 (alpha-2-macroglobulin) family.</text>
</comment>
<keyword evidence="9" id="KW-0325">Glycoprotein</keyword>
<evidence type="ECO:0000256" key="1">
    <source>
        <dbReference type="ARBA" id="ARBA00004613"/>
    </source>
</evidence>
<dbReference type="InterPro" id="IPR036595">
    <property type="entry name" value="A-macroglobulin_rcpt-bd_sf"/>
</dbReference>
<dbReference type="SMART" id="SM01360">
    <property type="entry name" value="A2M"/>
    <property type="match status" value="2"/>
</dbReference>
<dbReference type="InterPro" id="IPR013783">
    <property type="entry name" value="Ig-like_fold"/>
</dbReference>
<evidence type="ECO:0000256" key="4">
    <source>
        <dbReference type="ARBA" id="ARBA00022690"/>
    </source>
</evidence>
<dbReference type="InterPro" id="IPR011626">
    <property type="entry name" value="Alpha-macroglobulin_TED"/>
</dbReference>
<sequence length="2754" mass="305380">MEKDKLTHLYLLLLLILFSANDSGSAEPHYVVLVPSLLHTGTPEKGCLLLSHLNETVTVSASLESLRENRSLFTDLVVEKDLFHCVSFTLPRILSSSEVGFLTIQIKGATQDFRKKNTVLIQNAQSLVFVQTDKPIYKPGQTVRIRVVSLDENFHPQNELNPKRNRIAQWQSLKLESGLSQLSFPLSSEPIQGSYKVVVQKESGGTAEHSFTVEEFVLPKFEVKVQVPKIISILDEKVNITVCGIYTYGKPVPGLATVSMCRKLSHPGNCIKNQFCEEFSQQLNSNGCITQEVKTKLFHIKNIGYEMKLRVEAKIREEGTDLIFTGNGTSEITNIATKLKFVRVDSHFRRGIPFSGQVLLVDGKGIPIPNKFIFISASGANYLYNATTNEQGLVQFSINTTNILTNKLFITVYHQQPNVCFNYLWFREEHLGAEHIASHVFSLSGSYLYLEPVAGTLPCGQTQNIKAHYILDGQAMGKLKELIFYYVIMAKGGIVRSGTHALSVESGDMKGSFSLSLSVELDIAPIARMFLFTILPDGEVIGDSENFEIENCLANKVDLSFSPGQTLPASHAHLRITASPQSLCAIRAVDQSVLLMRPEAEFSVSSVYNLLTVKDLTDFPDNMDQQEEEQASCVHSYIIRGGAVYIPLSSDDEDDVFSFLKGMGLKVFTNSKIRKTPSCSVTHIPTRAAGQGYYRVGLHNMITSNNMQSPEPVLETVRSYFPETWIWELAVVDSSGVAEVGGTVPDTITEWKAGALCLSNDTGLGLSPTASLRVFQPFFVELTMPYSVVRGEAFTLKATVLNYLPKCIRVSVQLKASPTFLASLNEKAEESYCVCGNERQTLSWTVTPKTLGNVNFSVSAEAMQSLKLCGNEVTEVPEIGRKDVIIKTLLVEPEGIEQEKTFNSMTCASGTKVSEQLSLKLPPNVIEESARASFSVVGDILGSTMQNIQNLLQMPYGCGEQNMVLFAPNIYVLNYLNETQQLTQEIKSKAIGYLISGYQRQLNYKHQDGSYSTFGEQYDRNQGNTWLTAFVLKTFAQARAYIFIDEAHVTQALSWLSQQQKDNGCFRSSGSLLNNAIKGGVEDEVTLSAYVTIALLEIPLPATHPIVRNALFCLESAWNTAKQGAQGSHVYTRALLAYAFALVGNQNRSREILNSLSEDAVKEDNSVHWERPQKPRAPQGLLYQPQAPSAEVEMTAYVLLTHLTVQPAPTSEDLTSAVPIVKWITKQQNSHGGFSSTQDTVVALHALSRYGAATFTKTEKTAQVTIQNSRAFSTNFQVDNDNLLLLQQISLPELPGDYAITVTGERCVYLQTSMKYNIYPKKEDSPFALRVQTLPEICDGPKAHTSFQITLNISYTGRRPVSNMVIADIKMISGFIPLKSTVKMVPQSSSSEEIMFLTIQVKGPTQEFKRRNTVVVKNKESLVFVQTDKSTYKPGQTVKFRIVSLDEDFHPLNELDPKGNRIIQWQSLKLESGLKQLSFPLSSEPLQGTYKVVVQKESGGKMEHPFVVEEFVLPKFEVQVTMPEIITIMEEEVNVSVCGLYTYGKPVPGHVTMSICRKYSNPSYCFGGESEAFCEKFSQQLNSHGCFFQRVKTKAFQLKRQGYEMQLQVEATIQEEGTGVEVTGRGSSEITSTITTLSFVTVDSHVRQGIPFFGQVRLVDGKGIPMPNKIIFITADEASYHSNATTDEDGLVQFSINTTNIKGTSLNVRVKHKDHSHCYGHQWLSEENEEAYHTANVVFSPSKSFIHLEPMPGKLLCGQTQTVQAHYVLNGQVLLELKKLIFYYLIMAKGGIVRTGTYVLPVEQGDMKGHFSLTILVESDLAPIARLLIYTILPDGEMVGDSAKYEVENCLANKVDLSFRPAQSLPASNAYLQVTASPGSLCALRAVDQSVLLLRPESELSASSVYELLPVKDLTGFPESLNEEEDHEDCVNHNNVYINGILYSPVSNTNEKDMYGFLQDMGLRVLTNSKIHKPKVCRKIENYAVRISALEEPVALHRSQSQMIPMSKPHKETIRKYFPETWIWDLVVVDSSGVAEVGGTVPDTITEWKAGALCLSNDTGLGLSPTASLRVFQPFFVELTMPYSVVRGEAFTLKATVLNFLPKCIQIYIQLEASPTFLAVPVEKEQKSYCICENGRQTVSWAVTPKSLGNVNFTVSAEALTSQELCGSEGAVIPEYGKKDTIIKLLLVEPEGLEKEATFNSLLCPSGAEVSEQLSLKLPPNVVEESARASVSVLGDIMGSAMQNTQNLLQMPYGCGEQNMVLFAPNIYVLDYLNETQQLTPEIKSKAIGYLNTGYQRQLNYKHHDGSYSTFGEKHGRNQGNTWLTAFVLKTFAQARKYIFIDETHITQALLWLSQKQKENGCFRSSGSLLNNAIKGGVEDEVTLSAYITIALLEIPLPLTHPVVRNALFCLESAWKSAKEGAHGSHVYTKALLAYAFALAGNQDKRKEILKSLDEEAVKEDNTIHWTRPQKPRAPQGLLYQPQAPSAEVEMTAYVLLTYLTVQPAPTSEDLTTATHIVKWITKQQNSHGGFSSTQDTVVTLHALSKYGAATFTRTGKAAQVTIQSSGTFSTKFQVDNNNRLLLQKVSLPTVPGEYSASVTGEGCVYLQTSLKYNILPEKEDFPFALEVQTVPQTCDGPKAHTTFQISMNVRYTGNRPASNMVIADVKMVSGFIPLKPTVKMLERFSHVNRTEVSNNHVLIYLDQVSNKTLSLSFTVLQDIPVRDLKPAIVKVYDYYETDEFAIAEYSAPCSKGK</sequence>
<proteinExistence type="inferred from homology"/>
<evidence type="ECO:0000256" key="9">
    <source>
        <dbReference type="ARBA" id="ARBA00023180"/>
    </source>
</evidence>
<keyword evidence="8" id="KW-1015">Disulfide bond</keyword>
<dbReference type="InterPro" id="IPR014756">
    <property type="entry name" value="Ig_E-set"/>
</dbReference>
<dbReference type="Gene3D" id="2.60.40.690">
    <property type="entry name" value="Alpha-macroglobulin, receptor-binding domain"/>
    <property type="match status" value="1"/>
</dbReference>
<reference evidence="16" key="1">
    <citation type="submission" date="2020-03" db="EMBL/GenBank/DDBJ databases">
        <title>Studies in the Genomics of Life Span.</title>
        <authorList>
            <person name="Glass D."/>
        </authorList>
    </citation>
    <scope>NUCLEOTIDE SEQUENCE</scope>
    <source>
        <strain evidence="16">SUZIE</strain>
        <tissue evidence="16">Muscle</tissue>
    </source>
</reference>